<dbReference type="EMBL" id="AAZO01001337">
    <property type="status" value="NOT_ANNOTATED_CDS"/>
    <property type="molecule type" value="Genomic_DNA"/>
</dbReference>
<dbReference type="eggNOG" id="KOG1471">
    <property type="taxonomic scope" value="Eukaryota"/>
</dbReference>
<dbReference type="EC" id="3.4.21.68" evidence="2"/>
<dbReference type="Gene3D" id="1.20.5.1200">
    <property type="entry name" value="Alpha-tocopherol transfer"/>
    <property type="match status" value="1"/>
</dbReference>
<dbReference type="Pfam" id="PF03765">
    <property type="entry name" value="CRAL_TRIO_N"/>
    <property type="match status" value="1"/>
</dbReference>
<reference evidence="2" key="1">
    <citation type="submission" date="2007-04" db="EMBL/GenBank/DDBJ databases">
        <title>Annotation of Pediculus humanus corporis strain USDA.</title>
        <authorList>
            <person name="Kirkness E."/>
            <person name="Hannick L."/>
            <person name="Hass B."/>
            <person name="Bruggner R."/>
            <person name="Lawson D."/>
            <person name="Bidwell S."/>
            <person name="Joardar V."/>
            <person name="Caler E."/>
            <person name="Walenz B."/>
            <person name="Inman J."/>
            <person name="Schobel S."/>
            <person name="Galinsky K."/>
            <person name="Amedeo P."/>
            <person name="Strausberg R."/>
        </authorList>
    </citation>
    <scope>NUCLEOTIDE SEQUENCE</scope>
    <source>
        <strain evidence="2">USDA</strain>
    </source>
</reference>
<keyword evidence="4" id="KW-1185">Reference proteome</keyword>
<dbReference type="CTD" id="8238263"/>
<reference evidence="2" key="2">
    <citation type="submission" date="2007-04" db="EMBL/GenBank/DDBJ databases">
        <title>The genome of the human body louse.</title>
        <authorList>
            <consortium name="The Human Body Louse Genome Consortium"/>
            <person name="Kirkness E."/>
            <person name="Walenz B."/>
            <person name="Hass B."/>
            <person name="Bruggner R."/>
            <person name="Strausberg R."/>
        </authorList>
    </citation>
    <scope>NUCLEOTIDE SEQUENCE</scope>
    <source>
        <strain evidence="2">USDA</strain>
    </source>
</reference>
<reference evidence="3" key="3">
    <citation type="submission" date="2020-05" db="UniProtKB">
        <authorList>
            <consortium name="EnsemblMetazoa"/>
        </authorList>
    </citation>
    <scope>IDENTIFICATION</scope>
    <source>
        <strain evidence="3">USDA</strain>
    </source>
</reference>
<dbReference type="FunCoup" id="E0VDE6">
    <property type="interactions" value="37"/>
</dbReference>
<dbReference type="RefSeq" id="XP_002424140.1">
    <property type="nucleotide sequence ID" value="XM_002424095.1"/>
</dbReference>
<dbReference type="CDD" id="cd00170">
    <property type="entry name" value="SEC14"/>
    <property type="match status" value="1"/>
</dbReference>
<dbReference type="PANTHER" id="PTHR10174:SF234">
    <property type="entry name" value="SD01558P"/>
    <property type="match status" value="1"/>
</dbReference>
<feature type="domain" description="CRAL-TRIO" evidence="1">
    <location>
        <begin position="100"/>
        <end position="262"/>
    </location>
</feature>
<dbReference type="OrthoDB" id="440711at2759"/>
<dbReference type="InterPro" id="IPR001251">
    <property type="entry name" value="CRAL-TRIO_dom"/>
</dbReference>
<evidence type="ECO:0000313" key="3">
    <source>
        <dbReference type="EnsemblMetazoa" id="PHUM112990-PA"/>
    </source>
</evidence>
<dbReference type="InterPro" id="IPR011074">
    <property type="entry name" value="CRAL/TRIO_N_dom"/>
</dbReference>
<dbReference type="SMART" id="SM00516">
    <property type="entry name" value="SEC14"/>
    <property type="match status" value="1"/>
</dbReference>
<dbReference type="GO" id="GO:1902936">
    <property type="term" value="F:phosphatidylinositol bisphosphate binding"/>
    <property type="evidence" value="ECO:0007669"/>
    <property type="project" value="TreeGrafter"/>
</dbReference>
<organism>
    <name type="scientific">Pediculus humanus subsp. corporis</name>
    <name type="common">Body louse</name>
    <dbReference type="NCBI Taxonomy" id="121224"/>
    <lineage>
        <taxon>Eukaryota</taxon>
        <taxon>Metazoa</taxon>
        <taxon>Ecdysozoa</taxon>
        <taxon>Arthropoda</taxon>
        <taxon>Hexapoda</taxon>
        <taxon>Insecta</taxon>
        <taxon>Pterygota</taxon>
        <taxon>Neoptera</taxon>
        <taxon>Paraneoptera</taxon>
        <taxon>Psocodea</taxon>
        <taxon>Troctomorpha</taxon>
        <taxon>Phthiraptera</taxon>
        <taxon>Anoplura</taxon>
        <taxon>Pediculidae</taxon>
        <taxon>Pediculus</taxon>
    </lineage>
</organism>
<dbReference type="Gene3D" id="3.40.525.10">
    <property type="entry name" value="CRAL-TRIO lipid binding domain"/>
    <property type="match status" value="1"/>
</dbReference>
<dbReference type="Proteomes" id="UP000009046">
    <property type="component" value="Unassembled WGS sequence"/>
</dbReference>
<sequence length="309" mass="36614">MSKQRFEDVKFELELEMIPEKVLEWSRNHGENDKDIKIYELRELIYERGDVVPHRTDDAYLLKFLRARSFNIESTYKLLVNYYNFKENNPELHENVNPLHQTFVGAEDVIQVLPYRDENERRIIIIKLGNWNTSKYTVEELLRSVLLILELGSLEPASQILGVVILFDFKNVTISHLWHITPSVAKKIMELMVTSFPLKMHIVNIIFESKVFDLIYKLFQPLLSSKMKKKIFFHGNDLDSLHNHIQPKYLPKRYGGIRPKYKYDKWIEYVKISPNVIEELRSLGYIITDEIYEKKLVNSSDEKTSSDED</sequence>
<dbReference type="EMBL" id="DS235073">
    <property type="protein sequence ID" value="EEB11402.1"/>
    <property type="molecule type" value="Genomic_DNA"/>
</dbReference>
<dbReference type="GeneID" id="8238263"/>
<dbReference type="InterPro" id="IPR036273">
    <property type="entry name" value="CRAL/TRIO_N_dom_sf"/>
</dbReference>
<dbReference type="GO" id="GO:0016020">
    <property type="term" value="C:membrane"/>
    <property type="evidence" value="ECO:0007669"/>
    <property type="project" value="TreeGrafter"/>
</dbReference>
<dbReference type="InterPro" id="IPR036865">
    <property type="entry name" value="CRAL-TRIO_dom_sf"/>
</dbReference>
<dbReference type="PRINTS" id="PR00180">
    <property type="entry name" value="CRETINALDHBP"/>
</dbReference>
<dbReference type="InParanoid" id="E0VDE6"/>
<dbReference type="SMART" id="SM01100">
    <property type="entry name" value="CRAL_TRIO_N"/>
    <property type="match status" value="1"/>
</dbReference>
<proteinExistence type="predicted"/>
<dbReference type="Pfam" id="PF00650">
    <property type="entry name" value="CRAL_TRIO"/>
    <property type="match status" value="1"/>
</dbReference>
<evidence type="ECO:0000313" key="2">
    <source>
        <dbReference type="EMBL" id="EEB11402.1"/>
    </source>
</evidence>
<dbReference type="VEuPathDB" id="VectorBase:PHUM112990"/>
<dbReference type="GO" id="GO:0004252">
    <property type="term" value="F:serine-type endopeptidase activity"/>
    <property type="evidence" value="ECO:0007669"/>
    <property type="project" value="UniProtKB-EC"/>
</dbReference>
<dbReference type="AlphaFoldDB" id="E0VDE6"/>
<keyword evidence="2" id="KW-0378">Hydrolase</keyword>
<dbReference type="OMA" id="KQRVYMH"/>
<dbReference type="KEGG" id="phu:Phum_PHUM112990"/>
<dbReference type="SUPFAM" id="SSF46938">
    <property type="entry name" value="CRAL/TRIO N-terminal domain"/>
    <property type="match status" value="1"/>
</dbReference>
<dbReference type="HOGENOM" id="CLU_046597_1_4_1"/>
<dbReference type="EnsemblMetazoa" id="PHUM112990-RA">
    <property type="protein sequence ID" value="PHUM112990-PA"/>
    <property type="gene ID" value="PHUM112990"/>
</dbReference>
<dbReference type="SUPFAM" id="SSF52087">
    <property type="entry name" value="CRAL/TRIO domain"/>
    <property type="match status" value="1"/>
</dbReference>
<evidence type="ECO:0000313" key="4">
    <source>
        <dbReference type="Proteomes" id="UP000009046"/>
    </source>
</evidence>
<name>E0VDE6_PEDHC</name>
<evidence type="ECO:0000259" key="1">
    <source>
        <dbReference type="PROSITE" id="PS50191"/>
    </source>
</evidence>
<dbReference type="Gene3D" id="1.10.8.20">
    <property type="entry name" value="N-terminal domain of phosphatidylinositol transfer protein sec14p"/>
    <property type="match status" value="1"/>
</dbReference>
<accession>E0VDE6</accession>
<dbReference type="PROSITE" id="PS50191">
    <property type="entry name" value="CRAL_TRIO"/>
    <property type="match status" value="1"/>
</dbReference>
<gene>
    <name evidence="3" type="primary">8238263</name>
    <name evidence="2" type="ORF">Phum_PHUM112990</name>
</gene>
<protein>
    <submittedName>
        <fullName evidence="2 3">Protein C20orf121, putative</fullName>
        <ecNumber evidence="2">3.4.21.68</ecNumber>
    </submittedName>
</protein>
<dbReference type="PANTHER" id="PTHR10174">
    <property type="entry name" value="ALPHA-TOCOPHEROL TRANSFER PROTEIN-RELATED"/>
    <property type="match status" value="1"/>
</dbReference>